<evidence type="ECO:0000313" key="6">
    <source>
        <dbReference type="EMBL" id="RDL39875.1"/>
    </source>
</evidence>
<dbReference type="Gene3D" id="6.10.140.2220">
    <property type="match status" value="1"/>
</dbReference>
<dbReference type="GeneID" id="43597064"/>
<dbReference type="PANTHER" id="PTHR10237">
    <property type="entry name" value="DEFORMED EPIDERMAL AUTOREGULATORY FACTOR 1 HOMOLOG SUPPRESSIN"/>
    <property type="match status" value="1"/>
</dbReference>
<evidence type="ECO:0000256" key="1">
    <source>
        <dbReference type="ARBA" id="ARBA00022723"/>
    </source>
</evidence>
<evidence type="ECO:0000259" key="5">
    <source>
        <dbReference type="PROSITE" id="PS50865"/>
    </source>
</evidence>
<sequence length="387" mass="41988">MEATVQAFNNLPRPQTTPSGLSSYWYLAVRHVPLNPPSDLVHLVHPESTFMHTAGPKDILSLPTPGAQADIVVPLLLESFVKGLDRGPNGEVSEVPPFAPWTWGTKDAGLARAIEAKLKALGVREDLCSMGIGSKRDNDASDETWSVFLSKLKELTGQGAADTMACSSCKKGASTFSTPLLRCAGCLKASYCSKRCQKNDWKEHKKVCVKSPESSPRDPFTYYNTIAHTVPEAKDLAKSVNLTLPTGATEGLEKPIRRLIITGNDTPKNLQLFLGPGWKSIETSIYKPARINVLLHPPPGSPSYAIYGGLDAGAPSLSPRQPSPAESEEIKTIRDLQATLSKHLGSRKEVTPQDMQVVLSSFGANWDRMLPFYEIAVNSMDQGVVVP</sequence>
<dbReference type="EMBL" id="NPIC01000002">
    <property type="protein sequence ID" value="RDL39875.1"/>
    <property type="molecule type" value="Genomic_DNA"/>
</dbReference>
<evidence type="ECO:0000313" key="7">
    <source>
        <dbReference type="Proteomes" id="UP000254866"/>
    </source>
</evidence>
<reference evidence="6 7" key="1">
    <citation type="journal article" date="2018" name="IMA Fungus">
        <title>IMA Genome-F 9: Draft genome sequence of Annulohypoxylon stygium, Aspergillus mulundensis, Berkeleyomyces basicola (syn. Thielaviopsis basicola), Ceratocystis smalleyi, two Cercospora beticola strains, Coleophoma cylindrospora, Fusarium fracticaudum, Phialophora cf. hyalina, and Morchella septimelata.</title>
        <authorList>
            <person name="Wingfield B.D."/>
            <person name="Bills G.F."/>
            <person name="Dong Y."/>
            <person name="Huang W."/>
            <person name="Nel W.J."/>
            <person name="Swalarsk-Parry B.S."/>
            <person name="Vaghefi N."/>
            <person name="Wilken P.M."/>
            <person name="An Z."/>
            <person name="de Beer Z.W."/>
            <person name="De Vos L."/>
            <person name="Chen L."/>
            <person name="Duong T.A."/>
            <person name="Gao Y."/>
            <person name="Hammerbacher A."/>
            <person name="Kikkert J.R."/>
            <person name="Li Y."/>
            <person name="Li H."/>
            <person name="Li K."/>
            <person name="Li Q."/>
            <person name="Liu X."/>
            <person name="Ma X."/>
            <person name="Naidoo K."/>
            <person name="Pethybridge S.J."/>
            <person name="Sun J."/>
            <person name="Steenkamp E.T."/>
            <person name="van der Nest M.A."/>
            <person name="van Wyk S."/>
            <person name="Wingfield M.J."/>
            <person name="Xiong C."/>
            <person name="Yue Q."/>
            <person name="Zhang X."/>
        </authorList>
    </citation>
    <scope>NUCLEOTIDE SEQUENCE [LARGE SCALE GENOMIC DNA]</scope>
    <source>
        <strain evidence="6 7">BP 5553</strain>
    </source>
</reference>
<keyword evidence="1" id="KW-0479">Metal-binding</keyword>
<dbReference type="RefSeq" id="XP_031872531.1">
    <property type="nucleotide sequence ID" value="XM_032012838.1"/>
</dbReference>
<dbReference type="PANTHER" id="PTHR10237:SF14">
    <property type="entry name" value="MYND-TYPE DOMAIN-CONTAINING PROTEIN"/>
    <property type="match status" value="1"/>
</dbReference>
<keyword evidence="3" id="KW-0862">Zinc</keyword>
<dbReference type="PROSITE" id="PS01360">
    <property type="entry name" value="ZF_MYND_1"/>
    <property type="match status" value="1"/>
</dbReference>
<accession>A0A370TWH3</accession>
<dbReference type="Pfam" id="PF01753">
    <property type="entry name" value="zf-MYND"/>
    <property type="match status" value="1"/>
</dbReference>
<dbReference type="GO" id="GO:0000981">
    <property type="term" value="F:DNA-binding transcription factor activity, RNA polymerase II-specific"/>
    <property type="evidence" value="ECO:0007669"/>
    <property type="project" value="TreeGrafter"/>
</dbReference>
<comment type="caution">
    <text evidence="6">The sequence shown here is derived from an EMBL/GenBank/DDBJ whole genome shotgun (WGS) entry which is preliminary data.</text>
</comment>
<proteinExistence type="predicted"/>
<organism evidence="6 7">
    <name type="scientific">Venustampulla echinocandica</name>
    <dbReference type="NCBI Taxonomy" id="2656787"/>
    <lineage>
        <taxon>Eukaryota</taxon>
        <taxon>Fungi</taxon>
        <taxon>Dikarya</taxon>
        <taxon>Ascomycota</taxon>
        <taxon>Pezizomycotina</taxon>
        <taxon>Leotiomycetes</taxon>
        <taxon>Helotiales</taxon>
        <taxon>Pleuroascaceae</taxon>
        <taxon>Venustampulla</taxon>
    </lineage>
</organism>
<protein>
    <recommendedName>
        <fullName evidence="5">MYND-type domain-containing protein</fullName>
    </recommendedName>
</protein>
<dbReference type="GO" id="GO:0008270">
    <property type="term" value="F:zinc ion binding"/>
    <property type="evidence" value="ECO:0007669"/>
    <property type="project" value="UniProtKB-KW"/>
</dbReference>
<keyword evidence="2 4" id="KW-0863">Zinc-finger</keyword>
<dbReference type="Proteomes" id="UP000254866">
    <property type="component" value="Unassembled WGS sequence"/>
</dbReference>
<keyword evidence="7" id="KW-1185">Reference proteome</keyword>
<dbReference type="InterPro" id="IPR002893">
    <property type="entry name" value="Znf_MYND"/>
</dbReference>
<evidence type="ECO:0000256" key="2">
    <source>
        <dbReference type="ARBA" id="ARBA00022771"/>
    </source>
</evidence>
<dbReference type="OrthoDB" id="432970at2759"/>
<dbReference type="STRING" id="2656787.A0A370TWH3"/>
<dbReference type="GO" id="GO:0005634">
    <property type="term" value="C:nucleus"/>
    <property type="evidence" value="ECO:0007669"/>
    <property type="project" value="TreeGrafter"/>
</dbReference>
<dbReference type="SUPFAM" id="SSF144232">
    <property type="entry name" value="HIT/MYND zinc finger-like"/>
    <property type="match status" value="1"/>
</dbReference>
<evidence type="ECO:0000256" key="3">
    <source>
        <dbReference type="ARBA" id="ARBA00022833"/>
    </source>
</evidence>
<evidence type="ECO:0000256" key="4">
    <source>
        <dbReference type="PROSITE-ProRule" id="PRU00134"/>
    </source>
</evidence>
<gene>
    <name evidence="6" type="ORF">BP5553_04215</name>
</gene>
<dbReference type="InterPro" id="IPR024119">
    <property type="entry name" value="TF_DEAF-1"/>
</dbReference>
<feature type="domain" description="MYND-type" evidence="5">
    <location>
        <begin position="166"/>
        <end position="208"/>
    </location>
</feature>
<name>A0A370TWH3_9HELO</name>
<dbReference type="PROSITE" id="PS50865">
    <property type="entry name" value="ZF_MYND_2"/>
    <property type="match status" value="1"/>
</dbReference>
<dbReference type="AlphaFoldDB" id="A0A370TWH3"/>